<evidence type="ECO:0000256" key="1">
    <source>
        <dbReference type="SAM" id="MobiDB-lite"/>
    </source>
</evidence>
<feature type="transmembrane region" description="Helical" evidence="2">
    <location>
        <begin position="238"/>
        <end position="259"/>
    </location>
</feature>
<sequence length="464" mass="49708">MSDDGSRSSGWHWHEYGVGPAGEVAHACARSLNAFLVGLGCSFALILGAGILAEENLLGDPGLESAIDHLMRLSVGLLMVFVLVAAFVAVVASYLREVTTSKALVRAAERGASSRAVPAPDQVASVINEPAAPLKYFGWANAALAGVLGVVGLLVVLMESSAEGWMITLVALGYAAVMSLLGYACQEWLPRTHERRRVRIAAHWTAEDEARAWKRARSAGRRGGGKQAPPGSARGASFVYLAGVFCAVGFIALLASMVMRCGTLPARGQSECDEVYYSSFIERVLSWGFWIFAVAVPLAVLFAVVGVLLEWQQRRAERADLLDLLAGPRAASPDKDLLAYHVERHAHPLARVGSALSGAGLVFSISAYMLGEGFGLGSQEEFAAYRTEALIAMLVSAGLFLAATVGTGIANARGRELRNALMERWPRQPFPSVNGEGKIKRPNQGLERQRPRSRRPAARNRTSK</sequence>
<feature type="compositionally biased region" description="Basic residues" evidence="1">
    <location>
        <begin position="451"/>
        <end position="464"/>
    </location>
</feature>
<feature type="transmembrane region" description="Helical" evidence="2">
    <location>
        <begin position="349"/>
        <end position="370"/>
    </location>
</feature>
<keyword evidence="2" id="KW-1133">Transmembrane helix</keyword>
<gene>
    <name evidence="3" type="ORF">GALLR39Z86_29190</name>
</gene>
<evidence type="ECO:0000313" key="4">
    <source>
        <dbReference type="Proteomes" id="UP001144313"/>
    </source>
</evidence>
<proteinExistence type="predicted"/>
<keyword evidence="2" id="KW-0812">Transmembrane</keyword>
<evidence type="ECO:0000313" key="3">
    <source>
        <dbReference type="EMBL" id="GLI43069.1"/>
    </source>
</evidence>
<feature type="transmembrane region" description="Helical" evidence="2">
    <location>
        <begin position="34"/>
        <end position="53"/>
    </location>
</feature>
<keyword evidence="4" id="KW-1185">Reference proteome</keyword>
<feature type="transmembrane region" description="Helical" evidence="2">
    <location>
        <begin position="136"/>
        <end position="158"/>
    </location>
</feature>
<feature type="transmembrane region" description="Helical" evidence="2">
    <location>
        <begin position="73"/>
        <end position="95"/>
    </location>
</feature>
<dbReference type="RefSeq" id="WP_270113400.1">
    <property type="nucleotide sequence ID" value="NZ_BAAAOL010000017.1"/>
</dbReference>
<feature type="region of interest" description="Disordered" evidence="1">
    <location>
        <begin position="427"/>
        <end position="464"/>
    </location>
</feature>
<protein>
    <submittedName>
        <fullName evidence="3">Uncharacterized protein</fullName>
    </submittedName>
</protein>
<comment type="caution">
    <text evidence="3">The sequence shown here is derived from an EMBL/GenBank/DDBJ whole genome shotgun (WGS) entry which is preliminary data.</text>
</comment>
<accession>A0A9W6G887</accession>
<keyword evidence="2" id="KW-0472">Membrane</keyword>
<feature type="transmembrane region" description="Helical" evidence="2">
    <location>
        <begin position="287"/>
        <end position="309"/>
    </location>
</feature>
<evidence type="ECO:0000256" key="2">
    <source>
        <dbReference type="SAM" id="Phobius"/>
    </source>
</evidence>
<dbReference type="Proteomes" id="UP001144313">
    <property type="component" value="Unassembled WGS sequence"/>
</dbReference>
<feature type="transmembrane region" description="Helical" evidence="2">
    <location>
        <begin position="390"/>
        <end position="412"/>
    </location>
</feature>
<dbReference type="EMBL" id="BSDT01000001">
    <property type="protein sequence ID" value="GLI43069.1"/>
    <property type="molecule type" value="Genomic_DNA"/>
</dbReference>
<name>A0A9W6G887_9ACTN</name>
<reference evidence="3" key="1">
    <citation type="submission" date="2022-12" db="EMBL/GenBank/DDBJ databases">
        <title>Reference genome sequencing for broad-spectrum identification of bacterial and archaeal isolates by mass spectrometry.</title>
        <authorList>
            <person name="Sekiguchi Y."/>
            <person name="Tourlousse D.M."/>
        </authorList>
    </citation>
    <scope>NUCLEOTIDE SEQUENCE</scope>
    <source>
        <strain evidence="3">LLR39Z86</strain>
    </source>
</reference>
<organism evidence="3 4">
    <name type="scientific">Glycomyces algeriensis</name>
    <dbReference type="NCBI Taxonomy" id="256037"/>
    <lineage>
        <taxon>Bacteria</taxon>
        <taxon>Bacillati</taxon>
        <taxon>Actinomycetota</taxon>
        <taxon>Actinomycetes</taxon>
        <taxon>Glycomycetales</taxon>
        <taxon>Glycomycetaceae</taxon>
        <taxon>Glycomyces</taxon>
    </lineage>
</organism>
<dbReference type="AlphaFoldDB" id="A0A9W6G887"/>
<feature type="transmembrane region" description="Helical" evidence="2">
    <location>
        <begin position="164"/>
        <end position="185"/>
    </location>
</feature>